<dbReference type="EMBL" id="WHZV01000005">
    <property type="protein sequence ID" value="NEG55471.1"/>
    <property type="molecule type" value="Genomic_DNA"/>
</dbReference>
<dbReference type="Proteomes" id="UP000483293">
    <property type="component" value="Unassembled WGS sequence"/>
</dbReference>
<evidence type="ECO:0000313" key="3">
    <source>
        <dbReference type="Proteomes" id="UP000483293"/>
    </source>
</evidence>
<reference evidence="2 3" key="1">
    <citation type="submission" date="2019-10" db="EMBL/GenBank/DDBJ databases">
        <title>Bifidobacterium from non-human primates.</title>
        <authorList>
            <person name="Modesto M."/>
        </authorList>
    </citation>
    <scope>NUCLEOTIDE SEQUENCE [LARGE SCALE GENOMIC DNA]</scope>
    <source>
        <strain evidence="2 3">SMA15</strain>
    </source>
</reference>
<accession>A0A6L9SWD2</accession>
<keyword evidence="3" id="KW-1185">Reference proteome</keyword>
<dbReference type="RefSeq" id="WP_163197213.1">
    <property type="nucleotide sequence ID" value="NZ_WHZV01000005.1"/>
</dbReference>
<comment type="caution">
    <text evidence="2">The sequence shown here is derived from an EMBL/GenBank/DDBJ whole genome shotgun (WGS) entry which is preliminary data.</text>
</comment>
<feature type="region of interest" description="Disordered" evidence="1">
    <location>
        <begin position="68"/>
        <end position="90"/>
    </location>
</feature>
<dbReference type="AlphaFoldDB" id="A0A6L9SWD2"/>
<evidence type="ECO:0000256" key="1">
    <source>
        <dbReference type="SAM" id="MobiDB-lite"/>
    </source>
</evidence>
<name>A0A6L9SWD2_9BIFI</name>
<sequence>MDGLEGYDGSLYRAWMTTHHPLPHVKGDDKQMRLSPVTYGQLQMLALNQANTLEAIRVMLARLMGDKRTKPHLIHPPSDGKETTKPAAPTRAGTLQGVNAFITAF</sequence>
<protein>
    <submittedName>
        <fullName evidence="2">Uncharacterized protein</fullName>
    </submittedName>
</protein>
<evidence type="ECO:0000313" key="2">
    <source>
        <dbReference type="EMBL" id="NEG55471.1"/>
    </source>
</evidence>
<organism evidence="2 3">
    <name type="scientific">Bifidobacterium platyrrhinorum</name>
    <dbReference type="NCBI Taxonomy" id="2661628"/>
    <lineage>
        <taxon>Bacteria</taxon>
        <taxon>Bacillati</taxon>
        <taxon>Actinomycetota</taxon>
        <taxon>Actinomycetes</taxon>
        <taxon>Bifidobacteriales</taxon>
        <taxon>Bifidobacteriaceae</taxon>
        <taxon>Bifidobacterium</taxon>
    </lineage>
</organism>
<proteinExistence type="predicted"/>
<gene>
    <name evidence="2" type="ORF">GFD21_06795</name>
</gene>